<accession>A0ABW5KE98</accession>
<keyword evidence="2" id="KW-1185">Reference proteome</keyword>
<comment type="caution">
    <text evidence="1">The sequence shown here is derived from an EMBL/GenBank/DDBJ whole genome shotgun (WGS) entry which is preliminary data.</text>
</comment>
<proteinExistence type="predicted"/>
<protein>
    <submittedName>
        <fullName evidence="1">Uncharacterized protein</fullName>
    </submittedName>
</protein>
<dbReference type="RefSeq" id="WP_380899990.1">
    <property type="nucleotide sequence ID" value="NZ_JBHUEG010000002.1"/>
</dbReference>
<evidence type="ECO:0000313" key="1">
    <source>
        <dbReference type="EMBL" id="MFD2546320.1"/>
    </source>
</evidence>
<dbReference type="EMBL" id="JBHULR010000001">
    <property type="protein sequence ID" value="MFD2546320.1"/>
    <property type="molecule type" value="Genomic_DNA"/>
</dbReference>
<dbReference type="Proteomes" id="UP001597545">
    <property type="component" value="Unassembled WGS sequence"/>
</dbReference>
<evidence type="ECO:0000313" key="2">
    <source>
        <dbReference type="Proteomes" id="UP001597545"/>
    </source>
</evidence>
<organism evidence="1 2">
    <name type="scientific">Sphingobacterium suaedae</name>
    <dbReference type="NCBI Taxonomy" id="1686402"/>
    <lineage>
        <taxon>Bacteria</taxon>
        <taxon>Pseudomonadati</taxon>
        <taxon>Bacteroidota</taxon>
        <taxon>Sphingobacteriia</taxon>
        <taxon>Sphingobacteriales</taxon>
        <taxon>Sphingobacteriaceae</taxon>
        <taxon>Sphingobacterium</taxon>
    </lineage>
</organism>
<sequence length="150" mass="17330">MAKQVWDQRIYPLTQMNAITFVSEKERYRVVFDSATAPRRATILNRVALQRVDFDPANTGIFNAEQTKTFVGRYAMAGKSDVLLDIKLTDFGLLLRQLWDDKKIALRHLSTHDFINDSLGMPVSFERDAHGVLRLRCFENDVWVPVTDLR</sequence>
<name>A0ABW5KE98_9SPHI</name>
<reference evidence="2" key="1">
    <citation type="journal article" date="2019" name="Int. J. Syst. Evol. Microbiol.">
        <title>The Global Catalogue of Microorganisms (GCM) 10K type strain sequencing project: providing services to taxonomists for standard genome sequencing and annotation.</title>
        <authorList>
            <consortium name="The Broad Institute Genomics Platform"/>
            <consortium name="The Broad Institute Genome Sequencing Center for Infectious Disease"/>
            <person name="Wu L."/>
            <person name="Ma J."/>
        </authorList>
    </citation>
    <scope>NUCLEOTIDE SEQUENCE [LARGE SCALE GENOMIC DNA]</scope>
    <source>
        <strain evidence="2">KCTC 42662</strain>
    </source>
</reference>
<gene>
    <name evidence="1" type="ORF">ACFSR5_01540</name>
</gene>